<protein>
    <submittedName>
        <fullName evidence="3">Uncharacterized protein</fullName>
    </submittedName>
</protein>
<accession>A0AAW0AUX1</accession>
<keyword evidence="2" id="KW-0732">Signal</keyword>
<dbReference type="AlphaFoldDB" id="A0AAW0AUX1"/>
<gene>
    <name evidence="3" type="ORF">R3P38DRAFT_1321198</name>
</gene>
<comment type="caution">
    <text evidence="3">The sequence shown here is derived from an EMBL/GenBank/DDBJ whole genome shotgun (WGS) entry which is preliminary data.</text>
</comment>
<sequence length="198" mass="21831">MCWLSRGSLPLLRTVLVPVVSLLALDGEFSNDRSNEPIFGNDPSSMVFADPPKLPSTVSLWTLSPGTPALESVDSPAVAATHVPETKLYPGCALHRLSRSLRTAGREGSPLKISESEYELPLYMVRTTTTPRIATCDCPEPHQQHQHYTSSILPHLTARTSEPYPRCMLPYANGRHVKKTPQGRRIGHHSVRTQISNS</sequence>
<evidence type="ECO:0000313" key="4">
    <source>
        <dbReference type="Proteomes" id="UP001362999"/>
    </source>
</evidence>
<keyword evidence="4" id="KW-1185">Reference proteome</keyword>
<organism evidence="3 4">
    <name type="scientific">Favolaschia claudopus</name>
    <dbReference type="NCBI Taxonomy" id="2862362"/>
    <lineage>
        <taxon>Eukaryota</taxon>
        <taxon>Fungi</taxon>
        <taxon>Dikarya</taxon>
        <taxon>Basidiomycota</taxon>
        <taxon>Agaricomycotina</taxon>
        <taxon>Agaricomycetes</taxon>
        <taxon>Agaricomycetidae</taxon>
        <taxon>Agaricales</taxon>
        <taxon>Marasmiineae</taxon>
        <taxon>Mycenaceae</taxon>
        <taxon>Favolaschia</taxon>
    </lineage>
</organism>
<feature type="region of interest" description="Disordered" evidence="1">
    <location>
        <begin position="179"/>
        <end position="198"/>
    </location>
</feature>
<name>A0AAW0AUX1_9AGAR</name>
<reference evidence="3 4" key="1">
    <citation type="journal article" date="2024" name="J Genomics">
        <title>Draft genome sequencing and assembly of Favolaschia claudopus CIRM-BRFM 2984 isolated from oak limbs.</title>
        <authorList>
            <person name="Navarro D."/>
            <person name="Drula E."/>
            <person name="Chaduli D."/>
            <person name="Cazenave R."/>
            <person name="Ahrendt S."/>
            <person name="Wang J."/>
            <person name="Lipzen A."/>
            <person name="Daum C."/>
            <person name="Barry K."/>
            <person name="Grigoriev I.V."/>
            <person name="Favel A."/>
            <person name="Rosso M.N."/>
            <person name="Martin F."/>
        </authorList>
    </citation>
    <scope>NUCLEOTIDE SEQUENCE [LARGE SCALE GENOMIC DNA]</scope>
    <source>
        <strain evidence="3 4">CIRM-BRFM 2984</strain>
    </source>
</reference>
<feature type="chain" id="PRO_5043530362" evidence="2">
    <location>
        <begin position="25"/>
        <end position="198"/>
    </location>
</feature>
<feature type="signal peptide" evidence="2">
    <location>
        <begin position="1"/>
        <end position="24"/>
    </location>
</feature>
<dbReference type="Proteomes" id="UP001362999">
    <property type="component" value="Unassembled WGS sequence"/>
</dbReference>
<dbReference type="EMBL" id="JAWWNJ010000048">
    <property type="protein sequence ID" value="KAK7017299.1"/>
    <property type="molecule type" value="Genomic_DNA"/>
</dbReference>
<evidence type="ECO:0000256" key="1">
    <source>
        <dbReference type="SAM" id="MobiDB-lite"/>
    </source>
</evidence>
<evidence type="ECO:0000313" key="3">
    <source>
        <dbReference type="EMBL" id="KAK7017299.1"/>
    </source>
</evidence>
<evidence type="ECO:0000256" key="2">
    <source>
        <dbReference type="SAM" id="SignalP"/>
    </source>
</evidence>
<feature type="compositionally biased region" description="Basic residues" evidence="1">
    <location>
        <begin position="179"/>
        <end position="191"/>
    </location>
</feature>
<proteinExistence type="predicted"/>